<dbReference type="Gene3D" id="1.10.533.10">
    <property type="entry name" value="Death Domain, Fas"/>
    <property type="match status" value="1"/>
</dbReference>
<protein>
    <recommendedName>
        <fullName evidence="1">Death domain-containing protein</fullName>
    </recommendedName>
</protein>
<dbReference type="PROSITE" id="PS50017">
    <property type="entry name" value="DEATH_DOMAIN"/>
    <property type="match status" value="1"/>
</dbReference>
<dbReference type="OrthoDB" id="6593154at2759"/>
<evidence type="ECO:0000313" key="2">
    <source>
        <dbReference type="EMBL" id="KAF2894474.1"/>
    </source>
</evidence>
<keyword evidence="3" id="KW-1185">Reference proteome</keyword>
<dbReference type="GO" id="GO:0007165">
    <property type="term" value="P:signal transduction"/>
    <property type="evidence" value="ECO:0007669"/>
    <property type="project" value="InterPro"/>
</dbReference>
<accession>A0A8K0CVR3</accession>
<evidence type="ECO:0000313" key="3">
    <source>
        <dbReference type="Proteomes" id="UP000801492"/>
    </source>
</evidence>
<proteinExistence type="predicted"/>
<feature type="domain" description="Death" evidence="1">
    <location>
        <begin position="73"/>
        <end position="138"/>
    </location>
</feature>
<dbReference type="EMBL" id="VTPC01006950">
    <property type="protein sequence ID" value="KAF2894474.1"/>
    <property type="molecule type" value="Genomic_DNA"/>
</dbReference>
<dbReference type="InterPro" id="IPR011029">
    <property type="entry name" value="DEATH-like_dom_sf"/>
</dbReference>
<reference evidence="2" key="1">
    <citation type="submission" date="2019-08" db="EMBL/GenBank/DDBJ databases">
        <title>The genome of the North American firefly Photinus pyralis.</title>
        <authorList>
            <consortium name="Photinus pyralis genome working group"/>
            <person name="Fallon T.R."/>
            <person name="Sander Lower S.E."/>
            <person name="Weng J.-K."/>
        </authorList>
    </citation>
    <scope>NUCLEOTIDE SEQUENCE</scope>
    <source>
        <strain evidence="2">TRF0915ILg1</strain>
        <tissue evidence="2">Whole body</tissue>
    </source>
</reference>
<evidence type="ECO:0000259" key="1">
    <source>
        <dbReference type="PROSITE" id="PS50017"/>
    </source>
</evidence>
<dbReference type="AlphaFoldDB" id="A0A8K0CVR3"/>
<dbReference type="Proteomes" id="UP000801492">
    <property type="component" value="Unassembled WGS sequence"/>
</dbReference>
<dbReference type="InterPro" id="IPR000488">
    <property type="entry name" value="Death_dom"/>
</dbReference>
<name>A0A8K0CVR3_IGNLU</name>
<comment type="caution">
    <text evidence="2">The sequence shown here is derived from an EMBL/GenBank/DDBJ whole genome shotgun (WGS) entry which is preliminary data.</text>
</comment>
<organism evidence="2 3">
    <name type="scientific">Ignelater luminosus</name>
    <name type="common">Cucubano</name>
    <name type="synonym">Pyrophorus luminosus</name>
    <dbReference type="NCBI Taxonomy" id="2038154"/>
    <lineage>
        <taxon>Eukaryota</taxon>
        <taxon>Metazoa</taxon>
        <taxon>Ecdysozoa</taxon>
        <taxon>Arthropoda</taxon>
        <taxon>Hexapoda</taxon>
        <taxon>Insecta</taxon>
        <taxon>Pterygota</taxon>
        <taxon>Neoptera</taxon>
        <taxon>Endopterygota</taxon>
        <taxon>Coleoptera</taxon>
        <taxon>Polyphaga</taxon>
        <taxon>Elateriformia</taxon>
        <taxon>Elateroidea</taxon>
        <taxon>Elateridae</taxon>
        <taxon>Agrypninae</taxon>
        <taxon>Pyrophorini</taxon>
        <taxon>Ignelater</taxon>
    </lineage>
</organism>
<dbReference type="CDD" id="cd01670">
    <property type="entry name" value="Death"/>
    <property type="match status" value="1"/>
</dbReference>
<gene>
    <name evidence="2" type="ORF">ILUMI_11674</name>
</gene>
<dbReference type="SUPFAM" id="SSF47986">
    <property type="entry name" value="DEATH domain"/>
    <property type="match status" value="1"/>
</dbReference>
<sequence>MATKAGSKDPKLETVRDNNVPALPDTYEILEDLITIPKIHPACLYYTEEGYLLLQNICLLLSGTKSTYLYAGWEDFGIKLGLEPIIIKAIKYSLHMEDPASYVFLAYIQKEDATVENILFSLYEIKRHDILLEIKDLARKASDSILRKFNTDNTNKGIIKPVVVPSGPFIFKNFSKSIQGSTNTKLVTESLQRSIPHTCQTKTDSKGRYTKTILLTYSNDADDFVKELLVRLRKPRGNAKLGILVLHEQQHKLSLCPEEFIYECFEQINYVFPIITKQYLEQITSNTNNTTNFSPLENPDHKYVKYIYRLINAHYLGNGCKNTKVRCIIPDGMVTNILKHPITKHSLFQIWIRLNKIDTLIDAILNLKV</sequence>